<dbReference type="AlphaFoldDB" id="A0A3P7ITX0"/>
<evidence type="ECO:0000313" key="2">
    <source>
        <dbReference type="Proteomes" id="UP000270094"/>
    </source>
</evidence>
<dbReference type="EMBL" id="UYYB01097253">
    <property type="protein sequence ID" value="VDM76570.1"/>
    <property type="molecule type" value="Genomic_DNA"/>
</dbReference>
<dbReference type="OrthoDB" id="10017659at2759"/>
<keyword evidence="2" id="KW-1185">Reference proteome</keyword>
<protein>
    <submittedName>
        <fullName evidence="1">Uncharacterized protein</fullName>
    </submittedName>
</protein>
<gene>
    <name evidence="1" type="ORF">SVUK_LOCUS11568</name>
</gene>
<sequence>MNTVPGPGGAANLFSGLSAQQLAALSGVLGGQSTFSQAQLAALTNSSLSAQLNNVLASVAQQQPVAPVQNATPLAVENKTGATNGVSTAVPDLSLTSLPWPVVSPIMNVPHFDLATYRLVNLDVAPSRDVNGFDLPLADVTTLRFFFNLGVQHSRSLAATQLYQEKLAHVAVSSASASVAQPTQTSLPHGTQLGGVNILSEAQIGGPRTTMDQYINQLGIGSPQAQALLRQAQSHHLAQQAQLLAAAASVRLPDRPHPTYGNSILPLHADLLQLASQIPISVSAAIPGGQVCYIYYLIFHHKAI</sequence>
<proteinExistence type="predicted"/>
<evidence type="ECO:0000313" key="1">
    <source>
        <dbReference type="EMBL" id="VDM76570.1"/>
    </source>
</evidence>
<organism evidence="1 2">
    <name type="scientific">Strongylus vulgaris</name>
    <name type="common">Blood worm</name>
    <dbReference type="NCBI Taxonomy" id="40348"/>
    <lineage>
        <taxon>Eukaryota</taxon>
        <taxon>Metazoa</taxon>
        <taxon>Ecdysozoa</taxon>
        <taxon>Nematoda</taxon>
        <taxon>Chromadorea</taxon>
        <taxon>Rhabditida</taxon>
        <taxon>Rhabditina</taxon>
        <taxon>Rhabditomorpha</taxon>
        <taxon>Strongyloidea</taxon>
        <taxon>Strongylidae</taxon>
        <taxon>Strongylus</taxon>
    </lineage>
</organism>
<accession>A0A3P7ITX0</accession>
<dbReference type="Proteomes" id="UP000270094">
    <property type="component" value="Unassembled WGS sequence"/>
</dbReference>
<reference evidence="1 2" key="1">
    <citation type="submission" date="2018-11" db="EMBL/GenBank/DDBJ databases">
        <authorList>
            <consortium name="Pathogen Informatics"/>
        </authorList>
    </citation>
    <scope>NUCLEOTIDE SEQUENCE [LARGE SCALE GENOMIC DNA]</scope>
</reference>
<name>A0A3P7ITX0_STRVU</name>